<feature type="region of interest" description="Disordered" evidence="6">
    <location>
        <begin position="50"/>
        <end position="72"/>
    </location>
</feature>
<dbReference type="Gene3D" id="1.10.443.10">
    <property type="entry name" value="Intergrase catalytic core"/>
    <property type="match status" value="1"/>
</dbReference>
<evidence type="ECO:0000256" key="2">
    <source>
        <dbReference type="ARBA" id="ARBA00022908"/>
    </source>
</evidence>
<dbReference type="InterPro" id="IPR013762">
    <property type="entry name" value="Integrase-like_cat_sf"/>
</dbReference>
<dbReference type="PROSITE" id="PS51898">
    <property type="entry name" value="TYR_RECOMBINASE"/>
    <property type="match status" value="1"/>
</dbReference>
<organism evidence="9 10">
    <name type="scientific">Leucobacter viscericola</name>
    <dbReference type="NCBI Taxonomy" id="2714935"/>
    <lineage>
        <taxon>Bacteria</taxon>
        <taxon>Bacillati</taxon>
        <taxon>Actinomycetota</taxon>
        <taxon>Actinomycetes</taxon>
        <taxon>Micrococcales</taxon>
        <taxon>Microbacteriaceae</taxon>
        <taxon>Leucobacter</taxon>
    </lineage>
</organism>
<dbReference type="AlphaFoldDB" id="A0A6G7XHL5"/>
<dbReference type="InterPro" id="IPR044068">
    <property type="entry name" value="CB"/>
</dbReference>
<sequence length="434" mass="49459">MARAWVEDRWTKDATVTMPDGTTQRISPTPAQLKALKSLPEHFKRSRFGQGSRWATKWREQQPDGSMKPRSKDFKLRREAEAFAAELEDDIRTGRYIDPSQRERPFRELAEAWLQSKGKIKDSTYRRYRRDLDNYVLPRWATTPIGAIKREDVDAWVQQLRDGVAKFEFSDSKHVNKKKRKSGKLSAASIDAIVGVTFGSPLRYATAQGWIGRNPIVGIELPRDEKLDDEIPYLTYEDVEKLAAAAKSLTKRADDAALVHLLCYSGPRIGEATALQVRDLDLTQGRARINRTWTVDREGKRKLGPPKTWEKRWIPLPSFLIAELTTLCENRADDDYVFQTARGEAVNDRNWYNRVWKPIRSETAAEKLRVHDMRHVAASLSIAAGADVKLVQQMLGHKDANETLNTYAHLWPSKIGEVISLVEARRKKAIAAAA</sequence>
<feature type="domain" description="Core-binding (CB)" evidence="8">
    <location>
        <begin position="104"/>
        <end position="193"/>
    </location>
</feature>
<evidence type="ECO:0000313" key="10">
    <source>
        <dbReference type="Proteomes" id="UP000502677"/>
    </source>
</evidence>
<dbReference type="InterPro" id="IPR050090">
    <property type="entry name" value="Tyrosine_recombinase_XerCD"/>
</dbReference>
<evidence type="ECO:0000256" key="3">
    <source>
        <dbReference type="ARBA" id="ARBA00023125"/>
    </source>
</evidence>
<dbReference type="InterPro" id="IPR010998">
    <property type="entry name" value="Integrase_recombinase_N"/>
</dbReference>
<dbReference type="Proteomes" id="UP000502677">
    <property type="component" value="Chromosome"/>
</dbReference>
<evidence type="ECO:0000256" key="5">
    <source>
        <dbReference type="PROSITE-ProRule" id="PRU01248"/>
    </source>
</evidence>
<dbReference type="GO" id="GO:0003677">
    <property type="term" value="F:DNA binding"/>
    <property type="evidence" value="ECO:0007669"/>
    <property type="project" value="UniProtKB-UniRule"/>
</dbReference>
<evidence type="ECO:0000259" key="7">
    <source>
        <dbReference type="PROSITE" id="PS51898"/>
    </source>
</evidence>
<keyword evidence="2" id="KW-0229">DNA integration</keyword>
<dbReference type="PANTHER" id="PTHR30349:SF64">
    <property type="entry name" value="PROPHAGE INTEGRASE INTD-RELATED"/>
    <property type="match status" value="1"/>
</dbReference>
<dbReference type="PROSITE" id="PS51900">
    <property type="entry name" value="CB"/>
    <property type="match status" value="1"/>
</dbReference>
<keyword evidence="10" id="KW-1185">Reference proteome</keyword>
<dbReference type="InterPro" id="IPR011010">
    <property type="entry name" value="DNA_brk_join_enz"/>
</dbReference>
<dbReference type="RefSeq" id="WP_166292444.1">
    <property type="nucleotide sequence ID" value="NZ_CP049863.1"/>
</dbReference>
<dbReference type="GO" id="GO:0015074">
    <property type="term" value="P:DNA integration"/>
    <property type="evidence" value="ECO:0007669"/>
    <property type="project" value="UniProtKB-KW"/>
</dbReference>
<dbReference type="Pfam" id="PF14659">
    <property type="entry name" value="Phage_int_SAM_3"/>
    <property type="match status" value="1"/>
</dbReference>
<dbReference type="SUPFAM" id="SSF56349">
    <property type="entry name" value="DNA breaking-rejoining enzymes"/>
    <property type="match status" value="1"/>
</dbReference>
<dbReference type="Pfam" id="PF00589">
    <property type="entry name" value="Phage_integrase"/>
    <property type="match status" value="1"/>
</dbReference>
<evidence type="ECO:0000256" key="4">
    <source>
        <dbReference type="ARBA" id="ARBA00023172"/>
    </source>
</evidence>
<evidence type="ECO:0000256" key="6">
    <source>
        <dbReference type="SAM" id="MobiDB-lite"/>
    </source>
</evidence>
<dbReference type="PANTHER" id="PTHR30349">
    <property type="entry name" value="PHAGE INTEGRASE-RELATED"/>
    <property type="match status" value="1"/>
</dbReference>
<reference evidence="9 10" key="1">
    <citation type="submission" date="2020-03" db="EMBL/GenBank/DDBJ databases">
        <title>Leucobacter sp. nov., isolated from beetles.</title>
        <authorList>
            <person name="Hyun D.-W."/>
            <person name="Bae J.-W."/>
        </authorList>
    </citation>
    <scope>NUCLEOTIDE SEQUENCE [LARGE SCALE GENOMIC DNA]</scope>
    <source>
        <strain evidence="9 10">HDW9C</strain>
    </source>
</reference>
<evidence type="ECO:0000256" key="1">
    <source>
        <dbReference type="ARBA" id="ARBA00008857"/>
    </source>
</evidence>
<dbReference type="InterPro" id="IPR002104">
    <property type="entry name" value="Integrase_catalytic"/>
</dbReference>
<dbReference type="InterPro" id="IPR004107">
    <property type="entry name" value="Integrase_SAM-like_N"/>
</dbReference>
<name>A0A6G7XHL5_9MICO</name>
<accession>A0A6G7XHL5</accession>
<proteinExistence type="inferred from homology"/>
<protein>
    <submittedName>
        <fullName evidence="9">Site-specific integrase</fullName>
    </submittedName>
</protein>
<gene>
    <name evidence="9" type="ORF">G7068_13550</name>
</gene>
<keyword evidence="3 5" id="KW-0238">DNA-binding</keyword>
<dbReference type="GO" id="GO:0006310">
    <property type="term" value="P:DNA recombination"/>
    <property type="evidence" value="ECO:0007669"/>
    <property type="project" value="UniProtKB-KW"/>
</dbReference>
<dbReference type="KEGG" id="lvi:G7068_13550"/>
<dbReference type="EMBL" id="CP049863">
    <property type="protein sequence ID" value="QIK64104.1"/>
    <property type="molecule type" value="Genomic_DNA"/>
</dbReference>
<keyword evidence="4" id="KW-0233">DNA recombination</keyword>
<evidence type="ECO:0000259" key="8">
    <source>
        <dbReference type="PROSITE" id="PS51900"/>
    </source>
</evidence>
<feature type="domain" description="Tyr recombinase" evidence="7">
    <location>
        <begin position="229"/>
        <end position="420"/>
    </location>
</feature>
<dbReference type="CDD" id="cd01189">
    <property type="entry name" value="INT_ICEBs1_C_like"/>
    <property type="match status" value="1"/>
</dbReference>
<dbReference type="Gene3D" id="1.10.150.130">
    <property type="match status" value="1"/>
</dbReference>
<evidence type="ECO:0000313" key="9">
    <source>
        <dbReference type="EMBL" id="QIK64104.1"/>
    </source>
</evidence>
<comment type="similarity">
    <text evidence="1">Belongs to the 'phage' integrase family.</text>
</comment>